<dbReference type="PANTHER" id="PTHR31573">
    <property type="entry name" value="ALPHA-KETOGLUTARATE-DEPENDENT DIOXYGENASE ALKB HOMOLOG 2"/>
    <property type="match status" value="1"/>
</dbReference>
<gene>
    <name evidence="4" type="ORF">Slin15195_G061900</name>
</gene>
<dbReference type="Proteomes" id="UP001056384">
    <property type="component" value="Chromosome 4"/>
</dbReference>
<evidence type="ECO:0000256" key="2">
    <source>
        <dbReference type="SAM" id="MobiDB-lite"/>
    </source>
</evidence>
<protein>
    <submittedName>
        <fullName evidence="4">Alpha-ketoglutarate-dependent dioxygenase AlkB, DNA oxidative demethylase ALKBH2</fullName>
    </submittedName>
</protein>
<proteinExistence type="predicted"/>
<dbReference type="PANTHER" id="PTHR31573:SF4">
    <property type="entry name" value="FE2OG DIOXYGENASE DOMAIN-CONTAINING PROTEIN"/>
    <property type="match status" value="1"/>
</dbReference>
<dbReference type="GO" id="GO:0051747">
    <property type="term" value="F:cytosine C-5 DNA demethylase activity"/>
    <property type="evidence" value="ECO:0007669"/>
    <property type="project" value="TreeGrafter"/>
</dbReference>
<feature type="region of interest" description="Disordered" evidence="2">
    <location>
        <begin position="512"/>
        <end position="534"/>
    </location>
</feature>
<feature type="compositionally biased region" description="Polar residues" evidence="2">
    <location>
        <begin position="1057"/>
        <end position="1067"/>
    </location>
</feature>
<feature type="compositionally biased region" description="Polar residues" evidence="2">
    <location>
        <begin position="512"/>
        <end position="530"/>
    </location>
</feature>
<dbReference type="EMBL" id="CP099421">
    <property type="protein sequence ID" value="USW52871.1"/>
    <property type="molecule type" value="Genomic_DNA"/>
</dbReference>
<keyword evidence="5" id="KW-1185">Reference proteome</keyword>
<keyword evidence="4" id="KW-0223">Dioxygenase</keyword>
<dbReference type="Pfam" id="PF13532">
    <property type="entry name" value="2OG-FeII_Oxy_2"/>
    <property type="match status" value="1"/>
</dbReference>
<feature type="compositionally biased region" description="Polar residues" evidence="2">
    <location>
        <begin position="96"/>
        <end position="111"/>
    </location>
</feature>
<feature type="region of interest" description="Disordered" evidence="2">
    <location>
        <begin position="443"/>
        <end position="478"/>
    </location>
</feature>
<accession>A0A9Q9AYB7</accession>
<feature type="region of interest" description="Disordered" evidence="2">
    <location>
        <begin position="1047"/>
        <end position="1070"/>
    </location>
</feature>
<evidence type="ECO:0000313" key="5">
    <source>
        <dbReference type="Proteomes" id="UP001056384"/>
    </source>
</evidence>
<dbReference type="GO" id="GO:0008198">
    <property type="term" value="F:ferrous iron binding"/>
    <property type="evidence" value="ECO:0007669"/>
    <property type="project" value="TreeGrafter"/>
</dbReference>
<feature type="region of interest" description="Disordered" evidence="2">
    <location>
        <begin position="1328"/>
        <end position="1347"/>
    </location>
</feature>
<feature type="region of interest" description="Disordered" evidence="2">
    <location>
        <begin position="1"/>
        <end position="219"/>
    </location>
</feature>
<dbReference type="Gene3D" id="2.60.120.590">
    <property type="entry name" value="Alpha-ketoglutarate-dependent dioxygenase AlkB-like"/>
    <property type="match status" value="1"/>
</dbReference>
<dbReference type="InterPro" id="IPR037151">
    <property type="entry name" value="AlkB-like_sf"/>
</dbReference>
<feature type="compositionally biased region" description="Low complexity" evidence="2">
    <location>
        <begin position="1328"/>
        <end position="1337"/>
    </location>
</feature>
<organism evidence="4 5">
    <name type="scientific">Septoria linicola</name>
    <dbReference type="NCBI Taxonomy" id="215465"/>
    <lineage>
        <taxon>Eukaryota</taxon>
        <taxon>Fungi</taxon>
        <taxon>Dikarya</taxon>
        <taxon>Ascomycota</taxon>
        <taxon>Pezizomycotina</taxon>
        <taxon>Dothideomycetes</taxon>
        <taxon>Dothideomycetidae</taxon>
        <taxon>Mycosphaerellales</taxon>
        <taxon>Mycosphaerellaceae</taxon>
        <taxon>Septoria</taxon>
    </lineage>
</organism>
<name>A0A9Q9AYB7_9PEZI</name>
<dbReference type="GO" id="GO:0006307">
    <property type="term" value="P:DNA alkylation repair"/>
    <property type="evidence" value="ECO:0007669"/>
    <property type="project" value="TreeGrafter"/>
</dbReference>
<reference evidence="4" key="1">
    <citation type="submission" date="2022-06" db="EMBL/GenBank/DDBJ databases">
        <title>Complete genome sequences of two strains of the flax pathogen Septoria linicola.</title>
        <authorList>
            <person name="Lapalu N."/>
            <person name="Simon A."/>
            <person name="Demenou B."/>
            <person name="Paumier D."/>
            <person name="Guillot M.-P."/>
            <person name="Gout L."/>
            <person name="Valade R."/>
        </authorList>
    </citation>
    <scope>NUCLEOTIDE SEQUENCE</scope>
    <source>
        <strain evidence="4">SE15195</strain>
    </source>
</reference>
<dbReference type="GO" id="GO:0035516">
    <property type="term" value="F:broad specificity oxidative DNA demethylase activity"/>
    <property type="evidence" value="ECO:0007669"/>
    <property type="project" value="TreeGrafter"/>
</dbReference>
<evidence type="ECO:0000256" key="1">
    <source>
        <dbReference type="PIRSR" id="PIRSR632852-1"/>
    </source>
</evidence>
<feature type="compositionally biased region" description="Polar residues" evidence="2">
    <location>
        <begin position="10"/>
        <end position="28"/>
    </location>
</feature>
<evidence type="ECO:0000259" key="3">
    <source>
        <dbReference type="Pfam" id="PF13532"/>
    </source>
</evidence>
<feature type="compositionally biased region" description="Basic and acidic residues" evidence="2">
    <location>
        <begin position="199"/>
        <end position="210"/>
    </location>
</feature>
<feature type="domain" description="Alpha-ketoglutarate-dependent dioxygenase AlkB-like" evidence="3">
    <location>
        <begin position="1104"/>
        <end position="1273"/>
    </location>
</feature>
<dbReference type="InterPro" id="IPR032852">
    <property type="entry name" value="ALKBH2"/>
</dbReference>
<keyword evidence="4" id="KW-0560">Oxidoreductase</keyword>
<feature type="binding site" evidence="1">
    <location>
        <position position="1136"/>
    </location>
    <ligand>
        <name>2-oxoglutarate</name>
        <dbReference type="ChEBI" id="CHEBI:16810"/>
    </ligand>
</feature>
<evidence type="ECO:0000313" key="4">
    <source>
        <dbReference type="EMBL" id="USW52871.1"/>
    </source>
</evidence>
<sequence>MAITRRSDQRQMMTSPATGEDGGSSNTKEGPVIPGERASTRIKSRQSNATESQRPYGGKIDSGFAGVKALTKSNPNNGVRGNLATPMSKSFKEQKSLSYKSPSTAVSQQSKDGVVKTTKRKANDDVSQDDTTNKRRTRTGRKSSTSLFPSQDQAAQIAAMTKGQPKGPAAPSKVRKTLGVVLPDGQARGTEQVTRKSKRMLDAAAKDQPYDKAGSVGDIHLRGVNGEDVAMSPRRSPSPPSCVAVAEDVPASTNSQTVMPSASLLPKTLRTETQAEHTSEALLSSPLSELPSEFYREPTPEFAVANKAVLGLEATATTNMQDLSSQAPNELSLLRATAVASGPSWKLPAVPVQTSKAPEVVTKMSRTRRSVKPIERFGTYVAENLEYEGDSETIIVSSNRTAEVTTDDNASMYEILEQDDDGFQEFSLTRSFLAAHKTIKKRKSSALHDGGRGSGFAGSDMSKKRKGEVQQRRESDDSVITLKISPEKLKTAILEVPRRKSAAVSMVESTTVTTAKQPHSLPSPSITSISDDAEEDSLSALHASQEILDLSSRLTGRVPVCEKPSPQGQPEVWADSRQSLCETVPYFKMPQSGCHQNNGHVYAFLYDGVGHCREYMDTDIIIARAGGGMEADANGQMQQKKDHSLEESQVQAVLNDIEHQNPVVIICGNKNAGAICKMPHRYCVLGWYKPVAVWSEKTMGKGNKTWTTIKYRFERLNADGDTKTAWYAPIQEVVTDEDRTTAGPLSRQTCRDCNIASPHVYLNGWMCLNSACTRFWKLYCGEDAPYGKLHYNPAFLLDRTSWENEEEPYSAKPLIPDSGKVVGDNLSKINTRGIVCPKCGRCNPRRLWRGWTCDNPVCDFQNFPKHIPVRPAMLHQPWDNVGIGPTLSQNKYAKHLGVKVQVSHKLGFKVFTYTFDGIDGKLVHAVSNAKINGASGGPDAMFEAMQKQDDPEMNLHLERRPFIGTGAASSLKIKPTVTAAVANETPDAESILLALKPGTEVMVGVKTTQIAPADDALNDTTGLLNDLIPTQDDNDDDEDFAIETQPLKTRPGRPSTAGITETTTSPTEPGDLMTAFSVNYGMPYKFVAGGSSLPFSESPWPVRACRADLNWASQNFSPSSSVSTHTDFNEQLIFAYMEGQKVEYHDDGESGLGPRIASMSLGSKAKMMLRMKGKHHVGCSKTGVFVVEKPVPGGIGGKEMYEKRIAAWEELQELKDDKRAYEKRRKELPKEIGIFEKRTKKAEDLVTITLNHGDIVLMEGYEIQQYLEHKVVPEGCLRFALTCRTVLPEHLKPEEKPSYGVEPDQPEMSSLVRMAKAEAVAALEEAASAMEVVSEPSGEASTDLNVA</sequence>
<feature type="compositionally biased region" description="Basic and acidic residues" evidence="2">
    <location>
        <begin position="467"/>
        <end position="476"/>
    </location>
</feature>
<dbReference type="SUPFAM" id="SSF51197">
    <property type="entry name" value="Clavaminate synthase-like"/>
    <property type="match status" value="1"/>
</dbReference>
<dbReference type="InterPro" id="IPR027450">
    <property type="entry name" value="AlkB-like"/>
</dbReference>
<feature type="binding site" evidence="1">
    <location>
        <position position="1145"/>
    </location>
    <ligand>
        <name>2-oxoglutarate</name>
        <dbReference type="ChEBI" id="CHEBI:16810"/>
    </ligand>
</feature>